<evidence type="ECO:0000256" key="2">
    <source>
        <dbReference type="ARBA" id="ARBA00022679"/>
    </source>
</evidence>
<name>A0A1F5V2G1_FRAXR</name>
<dbReference type="InterPro" id="IPR045864">
    <property type="entry name" value="aa-tRNA-synth_II/BPL/LPL"/>
</dbReference>
<dbReference type="NCBIfam" id="TIGR00214">
    <property type="entry name" value="lipB"/>
    <property type="match status" value="1"/>
</dbReference>
<evidence type="ECO:0000256" key="6">
    <source>
        <dbReference type="PIRNR" id="PIRNR016262"/>
    </source>
</evidence>
<dbReference type="HAMAP" id="MF_00013">
    <property type="entry name" value="LipB"/>
    <property type="match status" value="1"/>
</dbReference>
<dbReference type="Pfam" id="PF21948">
    <property type="entry name" value="LplA-B_cat"/>
    <property type="match status" value="1"/>
</dbReference>
<dbReference type="SUPFAM" id="SSF55681">
    <property type="entry name" value="Class II aaRS and biotin synthetases"/>
    <property type="match status" value="1"/>
</dbReference>
<evidence type="ECO:0000256" key="7">
    <source>
        <dbReference type="PIRSR" id="PIRSR016262-1"/>
    </source>
</evidence>
<evidence type="ECO:0000313" key="11">
    <source>
        <dbReference type="EMBL" id="OGF57613.1"/>
    </source>
</evidence>
<evidence type="ECO:0000256" key="1">
    <source>
        <dbReference type="ARBA" id="ARBA00004821"/>
    </source>
</evidence>
<dbReference type="NCBIfam" id="NF010925">
    <property type="entry name" value="PRK14345.1"/>
    <property type="match status" value="1"/>
</dbReference>
<evidence type="ECO:0000313" key="12">
    <source>
        <dbReference type="Proteomes" id="UP000179157"/>
    </source>
</evidence>
<dbReference type="InterPro" id="IPR000544">
    <property type="entry name" value="Octanoyltransferase"/>
</dbReference>
<dbReference type="InterPro" id="IPR004143">
    <property type="entry name" value="BPL_LPL_catalytic"/>
</dbReference>
<comment type="similarity">
    <text evidence="5 6">Belongs to the LipB family.</text>
</comment>
<feature type="binding site" evidence="5 8">
    <location>
        <begin position="76"/>
        <end position="83"/>
    </location>
    <ligand>
        <name>substrate</name>
    </ligand>
</feature>
<dbReference type="UniPathway" id="UPA00538">
    <property type="reaction ID" value="UER00592"/>
</dbReference>
<reference evidence="11 12" key="1">
    <citation type="journal article" date="2016" name="Nat. Commun.">
        <title>Thousands of microbial genomes shed light on interconnected biogeochemical processes in an aquifer system.</title>
        <authorList>
            <person name="Anantharaman K."/>
            <person name="Brown C.T."/>
            <person name="Hug L.A."/>
            <person name="Sharon I."/>
            <person name="Castelle C.J."/>
            <person name="Probst A.J."/>
            <person name="Thomas B.C."/>
            <person name="Singh A."/>
            <person name="Wilkins M.J."/>
            <person name="Karaoz U."/>
            <person name="Brodie E.L."/>
            <person name="Williams K.H."/>
            <person name="Hubbard S.S."/>
            <person name="Banfield J.F."/>
        </authorList>
    </citation>
    <scope>NUCLEOTIDE SEQUENCE [LARGE SCALE GENOMIC DNA]</scope>
    <source>
        <strain evidence="12">RBG_16_55_9</strain>
    </source>
</reference>
<dbReference type="PANTHER" id="PTHR10993:SF7">
    <property type="entry name" value="LIPOYLTRANSFERASE 2, MITOCHONDRIAL-RELATED"/>
    <property type="match status" value="1"/>
</dbReference>
<dbReference type="GO" id="GO:0033819">
    <property type="term" value="F:lipoyl(octanoyl) transferase activity"/>
    <property type="evidence" value="ECO:0007669"/>
    <property type="project" value="UniProtKB-EC"/>
</dbReference>
<dbReference type="CDD" id="cd16444">
    <property type="entry name" value="LipB"/>
    <property type="match status" value="1"/>
</dbReference>
<keyword evidence="2 5" id="KW-0808">Transferase</keyword>
<feature type="binding site" evidence="5 8">
    <location>
        <begin position="159"/>
        <end position="161"/>
    </location>
    <ligand>
        <name>substrate</name>
    </ligand>
</feature>
<dbReference type="AlphaFoldDB" id="A0A1F5V2G1"/>
<comment type="function">
    <text evidence="4 5 6">Catalyzes the transfer of endogenously produced octanoic acid from octanoyl-acyl-carrier-protein onto the lipoyl domains of lipoate-dependent enzymes. Lipoyl-ACP can also act as a substrate although octanoyl-ACP is likely to be the physiological substrate.</text>
</comment>
<dbReference type="STRING" id="1817864.A2Z21_10770"/>
<feature type="domain" description="BPL/LPL catalytic" evidence="10">
    <location>
        <begin position="35"/>
        <end position="216"/>
    </location>
</feature>
<feature type="active site" description="Acyl-thioester intermediate" evidence="5 7">
    <location>
        <position position="177"/>
    </location>
</feature>
<dbReference type="PROSITE" id="PS01313">
    <property type="entry name" value="LIPB"/>
    <property type="match status" value="1"/>
</dbReference>
<comment type="subcellular location">
    <subcellularLocation>
        <location evidence="5">Cytoplasm</location>
    </subcellularLocation>
</comment>
<dbReference type="InterPro" id="IPR020605">
    <property type="entry name" value="Octanoyltransferase_CS"/>
</dbReference>
<evidence type="ECO:0000256" key="4">
    <source>
        <dbReference type="ARBA" id="ARBA00024732"/>
    </source>
</evidence>
<dbReference type="GO" id="GO:0009249">
    <property type="term" value="P:protein lipoylation"/>
    <property type="evidence" value="ECO:0007669"/>
    <property type="project" value="InterPro"/>
</dbReference>
<keyword evidence="5" id="KW-0963">Cytoplasm</keyword>
<dbReference type="PIRSF" id="PIRSF016262">
    <property type="entry name" value="LPLase"/>
    <property type="match status" value="1"/>
</dbReference>
<gene>
    <name evidence="5" type="primary">lipB</name>
    <name evidence="11" type="ORF">A2Z21_10770</name>
</gene>
<comment type="miscellaneous">
    <text evidence="5">In the reaction, the free carboxyl group of octanoic acid is attached via an amide linkage to the epsilon-amino group of a specific lysine residue of lipoyl domains of lipoate-dependent enzymes.</text>
</comment>
<evidence type="ECO:0000256" key="3">
    <source>
        <dbReference type="ARBA" id="ARBA00023315"/>
    </source>
</evidence>
<accession>A0A1F5V2G1</accession>
<sequence length="232" mass="26792">MNELRKEDWLLDLGTREYTEVWKLQKELVERRFHDEIPDVLILVEHPHVITWGRKRSVVSSFRVPHVSIPVHEVERGGEVTYHGPGQLVGYPIRKLEGEQRDLHRYLRDLEELIIQTLDDFGIAAQRRAGATGVWTMGPLPHKIASIGVAVRHWVTYHGFALNVCTDLRYFQMISPCGFDGSIMTSMDRELGKTVSLEDVKGRVRARYEESLRCSMSRLHWSVGVDLHPICR</sequence>
<feature type="binding site" evidence="5 8">
    <location>
        <begin position="146"/>
        <end position="148"/>
    </location>
    <ligand>
        <name>substrate</name>
    </ligand>
</feature>
<dbReference type="Proteomes" id="UP000179157">
    <property type="component" value="Unassembled WGS sequence"/>
</dbReference>
<comment type="pathway">
    <text evidence="1 5 6">Protein modification; protein lipoylation via endogenous pathway; protein N(6)-(lipoyl)lysine from octanoyl-[acyl-carrier-protein]: step 1/2.</text>
</comment>
<dbReference type="EMBL" id="MFGX01000008">
    <property type="protein sequence ID" value="OGF57613.1"/>
    <property type="molecule type" value="Genomic_DNA"/>
</dbReference>
<comment type="catalytic activity">
    <reaction evidence="5 6">
        <text>octanoyl-[ACP] + L-lysyl-[protein] = N(6)-octanoyl-L-lysyl-[protein] + holo-[ACP] + H(+)</text>
        <dbReference type="Rhea" id="RHEA:17665"/>
        <dbReference type="Rhea" id="RHEA-COMP:9636"/>
        <dbReference type="Rhea" id="RHEA-COMP:9685"/>
        <dbReference type="Rhea" id="RHEA-COMP:9752"/>
        <dbReference type="Rhea" id="RHEA-COMP:9928"/>
        <dbReference type="ChEBI" id="CHEBI:15378"/>
        <dbReference type="ChEBI" id="CHEBI:29969"/>
        <dbReference type="ChEBI" id="CHEBI:64479"/>
        <dbReference type="ChEBI" id="CHEBI:78463"/>
        <dbReference type="ChEBI" id="CHEBI:78809"/>
        <dbReference type="EC" id="2.3.1.181"/>
    </reaction>
</comment>
<dbReference type="PANTHER" id="PTHR10993">
    <property type="entry name" value="OCTANOYLTRANSFERASE"/>
    <property type="match status" value="1"/>
</dbReference>
<comment type="caution">
    <text evidence="11">The sequence shown here is derived from an EMBL/GenBank/DDBJ whole genome shotgun (WGS) entry which is preliminary data.</text>
</comment>
<evidence type="ECO:0000256" key="9">
    <source>
        <dbReference type="PIRSR" id="PIRSR016262-3"/>
    </source>
</evidence>
<evidence type="ECO:0000259" key="10">
    <source>
        <dbReference type="PROSITE" id="PS51733"/>
    </source>
</evidence>
<feature type="site" description="Lowers pKa of active site Cys" evidence="5 9">
    <location>
        <position position="143"/>
    </location>
</feature>
<keyword evidence="3 5" id="KW-0012">Acyltransferase</keyword>
<proteinExistence type="inferred from homology"/>
<dbReference type="Gene3D" id="3.30.930.10">
    <property type="entry name" value="Bira Bifunctional Protein, Domain 2"/>
    <property type="match status" value="1"/>
</dbReference>
<evidence type="ECO:0000256" key="5">
    <source>
        <dbReference type="HAMAP-Rule" id="MF_00013"/>
    </source>
</evidence>
<dbReference type="EC" id="2.3.1.181" evidence="5 6"/>
<protein>
    <recommendedName>
        <fullName evidence="5 6">Octanoyltransferase</fullName>
        <ecNumber evidence="5 6">2.3.1.181</ecNumber>
    </recommendedName>
    <alternativeName>
        <fullName evidence="5">Lipoate-protein ligase B</fullName>
    </alternativeName>
    <alternativeName>
        <fullName evidence="5">Lipoyl/octanoyl transferase</fullName>
    </alternativeName>
    <alternativeName>
        <fullName evidence="5">Octanoyl-[acyl-carrier-protein]-protein N-octanoyltransferase</fullName>
    </alternativeName>
</protein>
<evidence type="ECO:0000256" key="8">
    <source>
        <dbReference type="PIRSR" id="PIRSR016262-2"/>
    </source>
</evidence>
<dbReference type="PROSITE" id="PS51733">
    <property type="entry name" value="BPL_LPL_CATALYTIC"/>
    <property type="match status" value="1"/>
</dbReference>
<dbReference type="GO" id="GO:0005737">
    <property type="term" value="C:cytoplasm"/>
    <property type="evidence" value="ECO:0007669"/>
    <property type="project" value="UniProtKB-SubCell"/>
</dbReference>
<organism evidence="11 12">
    <name type="scientific">Fraserbacteria sp. (strain RBG_16_55_9)</name>
    <dbReference type="NCBI Taxonomy" id="1817864"/>
    <lineage>
        <taxon>Bacteria</taxon>
        <taxon>Candidatus Fraseribacteriota</taxon>
    </lineage>
</organism>